<evidence type="ECO:0000256" key="1">
    <source>
        <dbReference type="SAM" id="Phobius"/>
    </source>
</evidence>
<keyword evidence="1" id="KW-1133">Transmembrane helix</keyword>
<proteinExistence type="predicted"/>
<dbReference type="EMBL" id="BBLT01000002">
    <property type="protein sequence ID" value="GAL84375.1"/>
    <property type="molecule type" value="Genomic_DNA"/>
</dbReference>
<name>A0A098LBS3_9BACT</name>
<feature type="transmembrane region" description="Helical" evidence="1">
    <location>
        <begin position="94"/>
        <end position="110"/>
    </location>
</feature>
<dbReference type="InterPro" id="IPR058068">
    <property type="entry name" value="LIC_13387-like"/>
</dbReference>
<feature type="transmembrane region" description="Helical" evidence="1">
    <location>
        <begin position="64"/>
        <end position="82"/>
    </location>
</feature>
<keyword evidence="1" id="KW-0812">Transmembrane</keyword>
<dbReference type="STRING" id="153721.MYP_1603"/>
<keyword evidence="1" id="KW-0472">Membrane</keyword>
<organism evidence="2 3">
    <name type="scientific">Sporocytophaga myxococcoides</name>
    <dbReference type="NCBI Taxonomy" id="153721"/>
    <lineage>
        <taxon>Bacteria</taxon>
        <taxon>Pseudomonadati</taxon>
        <taxon>Bacteroidota</taxon>
        <taxon>Cytophagia</taxon>
        <taxon>Cytophagales</taxon>
        <taxon>Cytophagaceae</taxon>
        <taxon>Sporocytophaga</taxon>
    </lineage>
</organism>
<dbReference type="RefSeq" id="WP_045460831.1">
    <property type="nucleotide sequence ID" value="NZ_BBLT01000002.1"/>
</dbReference>
<accession>A0A098LBS3</accession>
<dbReference type="Proteomes" id="UP000030185">
    <property type="component" value="Unassembled WGS sequence"/>
</dbReference>
<comment type="caution">
    <text evidence="2">The sequence shown here is derived from an EMBL/GenBank/DDBJ whole genome shotgun (WGS) entry which is preliminary data.</text>
</comment>
<evidence type="ECO:0000313" key="2">
    <source>
        <dbReference type="EMBL" id="GAL84375.1"/>
    </source>
</evidence>
<evidence type="ECO:0008006" key="4">
    <source>
        <dbReference type="Google" id="ProtNLM"/>
    </source>
</evidence>
<dbReference type="eggNOG" id="ENOG50338RA">
    <property type="taxonomic scope" value="Bacteria"/>
</dbReference>
<sequence>MNVKILLRIASGLLIFHLIAHTLGHSGWKRAEEPLKQEIINKMIGHKFPFMGAERSMGDYYEGYGYASTVALAFMAVVLWLISGAINTNKELSYRILLSLSLALLFWGGIEALYFFPFAASITLLACLLTLISAVQLRGNK</sequence>
<keyword evidence="3" id="KW-1185">Reference proteome</keyword>
<dbReference type="AlphaFoldDB" id="A0A098LBS3"/>
<protein>
    <recommendedName>
        <fullName evidence="4">DoxX family protein</fullName>
    </recommendedName>
</protein>
<dbReference type="OrthoDB" id="796137at2"/>
<reference evidence="2 3" key="1">
    <citation type="submission" date="2014-09" db="EMBL/GenBank/DDBJ databases">
        <title>Sporocytophaga myxococcoides PG-01 genome sequencing.</title>
        <authorList>
            <person name="Liu L."/>
            <person name="Gao P.J."/>
            <person name="Chen G.J."/>
            <person name="Wang L.S."/>
        </authorList>
    </citation>
    <scope>NUCLEOTIDE SEQUENCE [LARGE SCALE GENOMIC DNA]</scope>
    <source>
        <strain evidence="2 3">PG-01</strain>
    </source>
</reference>
<dbReference type="NCBIfam" id="NF047765">
    <property type="entry name" value="LIC_13387_fam"/>
    <property type="match status" value="1"/>
</dbReference>
<gene>
    <name evidence="2" type="ORF">MYP_1603</name>
</gene>
<feature type="transmembrane region" description="Helical" evidence="1">
    <location>
        <begin position="116"/>
        <end position="137"/>
    </location>
</feature>
<evidence type="ECO:0000313" key="3">
    <source>
        <dbReference type="Proteomes" id="UP000030185"/>
    </source>
</evidence>